<dbReference type="Proteomes" id="UP000319731">
    <property type="component" value="Unassembled WGS sequence"/>
</dbReference>
<dbReference type="STRING" id="1806994.A0A507CC12"/>
<dbReference type="GO" id="GO:0005524">
    <property type="term" value="F:ATP binding"/>
    <property type="evidence" value="ECO:0007669"/>
    <property type="project" value="InterPro"/>
</dbReference>
<dbReference type="RefSeq" id="XP_031026029.1">
    <property type="nucleotide sequence ID" value="XM_031167975.1"/>
</dbReference>
<dbReference type="PANTHER" id="PTHR23359">
    <property type="entry name" value="NUCLEOTIDE KINASE"/>
    <property type="match status" value="1"/>
</dbReference>
<evidence type="ECO:0000313" key="6">
    <source>
        <dbReference type="Proteomes" id="UP000319731"/>
    </source>
</evidence>
<feature type="region of interest" description="Disordered" evidence="4">
    <location>
        <begin position="94"/>
        <end position="127"/>
    </location>
</feature>
<accession>A0A507CC12</accession>
<dbReference type="GeneID" id="42003272"/>
<dbReference type="PROSITE" id="PS00113">
    <property type="entry name" value="ADENYLATE_KINASE"/>
    <property type="match status" value="1"/>
</dbReference>
<protein>
    <submittedName>
        <fullName evidence="5">Adenylate kinase</fullName>
    </submittedName>
</protein>
<evidence type="ECO:0000313" key="5">
    <source>
        <dbReference type="EMBL" id="TPX35556.1"/>
    </source>
</evidence>
<dbReference type="Gene3D" id="3.40.50.300">
    <property type="entry name" value="P-loop containing nucleotide triphosphate hydrolases"/>
    <property type="match status" value="1"/>
</dbReference>
<dbReference type="AlphaFoldDB" id="A0A507CC12"/>
<keyword evidence="3 5" id="KW-0418">Kinase</keyword>
<name>A0A507CC12_9FUNG</name>
<dbReference type="SUPFAM" id="SSF52540">
    <property type="entry name" value="P-loop containing nucleoside triphosphate hydrolases"/>
    <property type="match status" value="1"/>
</dbReference>
<dbReference type="InterPro" id="IPR033690">
    <property type="entry name" value="Adenylat_kinase_CS"/>
</dbReference>
<dbReference type="CDD" id="cd01428">
    <property type="entry name" value="ADK"/>
    <property type="match status" value="1"/>
</dbReference>
<dbReference type="GO" id="GO:0006139">
    <property type="term" value="P:nucleobase-containing compound metabolic process"/>
    <property type="evidence" value="ECO:0007669"/>
    <property type="project" value="InterPro"/>
</dbReference>
<keyword evidence="6" id="KW-1185">Reference proteome</keyword>
<dbReference type="PRINTS" id="PR00094">
    <property type="entry name" value="ADENYLTKNASE"/>
</dbReference>
<gene>
    <name evidence="5" type="ORF">SmJEL517_g02047</name>
</gene>
<keyword evidence="2" id="KW-0547">Nucleotide-binding</keyword>
<dbReference type="GO" id="GO:0019205">
    <property type="term" value="F:nucleobase-containing compound kinase activity"/>
    <property type="evidence" value="ECO:0007669"/>
    <property type="project" value="InterPro"/>
</dbReference>
<evidence type="ECO:0000256" key="3">
    <source>
        <dbReference type="ARBA" id="ARBA00022777"/>
    </source>
</evidence>
<dbReference type="InterPro" id="IPR027417">
    <property type="entry name" value="P-loop_NTPase"/>
</dbReference>
<evidence type="ECO:0000256" key="4">
    <source>
        <dbReference type="SAM" id="MobiDB-lite"/>
    </source>
</evidence>
<dbReference type="Pfam" id="PF00406">
    <property type="entry name" value="ADK"/>
    <property type="match status" value="1"/>
</dbReference>
<dbReference type="InterPro" id="IPR000850">
    <property type="entry name" value="Adenylat/UMP-CMP_kin"/>
</dbReference>
<keyword evidence="1" id="KW-0808">Transferase</keyword>
<evidence type="ECO:0000256" key="1">
    <source>
        <dbReference type="ARBA" id="ARBA00022679"/>
    </source>
</evidence>
<reference evidence="5 6" key="1">
    <citation type="journal article" date="2019" name="Sci. Rep.">
        <title>Comparative genomics of chytrid fungi reveal insights into the obligate biotrophic and pathogenic lifestyle of Synchytrium endobioticum.</title>
        <authorList>
            <person name="van de Vossenberg B.T.L.H."/>
            <person name="Warris S."/>
            <person name="Nguyen H.D.T."/>
            <person name="van Gent-Pelzer M.P.E."/>
            <person name="Joly D.L."/>
            <person name="van de Geest H.C."/>
            <person name="Bonants P.J.M."/>
            <person name="Smith D.S."/>
            <person name="Levesque C.A."/>
            <person name="van der Lee T.A.J."/>
        </authorList>
    </citation>
    <scope>NUCLEOTIDE SEQUENCE [LARGE SCALE GENOMIC DNA]</scope>
    <source>
        <strain evidence="5 6">JEL517</strain>
    </source>
</reference>
<feature type="compositionally biased region" description="Low complexity" evidence="4">
    <location>
        <begin position="113"/>
        <end position="127"/>
    </location>
</feature>
<sequence>MGACCSVAEDAPIPGLDSKPIAEQAKKLDEPAISNVAVTSPDVEAEKVVEPALQEPIVQQATTLQDSPTKDFEHTTHVVNQHHIVDQHHILADDKPAPNPFASIADDPEEETAAPVEEAAAPVEESAAPIEAAAPEVEEKAVDEAAPVEATVEEPVAAPGEEVAAPVEEAAAPPVVEEKAVEKEAPTAEHGLSTGAIAGIAGAVGIGSVAAAGAGIASVLSHHESATAEPTPAAETAPVEPFVEEKTIEKTAAVEEVAAPIEPAVEAEEVATPVEPVGEAEEAVAPVEPVVESGVIEQAAPVEEVAKVEETVVTSESVVEPTTSTTTLASDYRPAVQEASDRDHSLATLSTGGFTWGAAEPTASTAPLSAITFIPTDVPVKASEEPAVVEDKPAFVQRSLTDMMEEQNAQPHGVDAEILANDYRPASPTVDNAETFRSLASGTFSWGASAPIATVAAVGAGVVGVAGVAAVAAEAESAPAAEAEKEITEPASEAAELTSEPAAVAAEPVAEEPAVDVHDYRSPTDDQAEHQHEDTLHAIERGSFDWGASAPHATVAAVAVPAVVDEPSKEVAPVAPESPKIIFVLGGPGAGKVRTITNFLLHLSTGDLLRDEVKERPTSELATQITECFTSGSLVPMSVVMGLLEAKIKSIAGSSEYKGVLVDGYPREVQQATEFEKVISPPTLVLSLHLDNATMTSRLLERGKTSGRADDNEATISKRLATFEKETVPVVEFYESKKDVIPFVTIDASQSIASVYKEASEVVHRIIEGYTV</sequence>
<feature type="compositionally biased region" description="Basic and acidic residues" evidence="4">
    <location>
        <begin position="515"/>
        <end position="530"/>
    </location>
</feature>
<comment type="caution">
    <text evidence="5">The sequence shown here is derived from an EMBL/GenBank/DDBJ whole genome shotgun (WGS) entry which is preliminary data.</text>
</comment>
<dbReference type="HAMAP" id="MF_00235">
    <property type="entry name" value="Adenylate_kinase_Adk"/>
    <property type="match status" value="1"/>
</dbReference>
<proteinExistence type="inferred from homology"/>
<evidence type="ECO:0000256" key="2">
    <source>
        <dbReference type="ARBA" id="ARBA00022741"/>
    </source>
</evidence>
<feature type="region of interest" description="Disordered" evidence="4">
    <location>
        <begin position="476"/>
        <end position="530"/>
    </location>
</feature>
<dbReference type="OrthoDB" id="442176at2759"/>
<organism evidence="5 6">
    <name type="scientific">Synchytrium microbalum</name>
    <dbReference type="NCBI Taxonomy" id="1806994"/>
    <lineage>
        <taxon>Eukaryota</taxon>
        <taxon>Fungi</taxon>
        <taxon>Fungi incertae sedis</taxon>
        <taxon>Chytridiomycota</taxon>
        <taxon>Chytridiomycota incertae sedis</taxon>
        <taxon>Chytridiomycetes</taxon>
        <taxon>Synchytriales</taxon>
        <taxon>Synchytriaceae</taxon>
        <taxon>Synchytrium</taxon>
    </lineage>
</organism>
<dbReference type="EMBL" id="QEAO01000008">
    <property type="protein sequence ID" value="TPX35556.1"/>
    <property type="molecule type" value="Genomic_DNA"/>
</dbReference>